<reference evidence="2" key="1">
    <citation type="journal article" date="2013" name="Genome Res.">
        <title>A second-generation assembly of the Drosophila simulans genome provides new insights into patterns of lineage-specific divergence.</title>
        <authorList>
            <person name="Hu T.T."/>
            <person name="Eisen M.B."/>
            <person name="Thornton K.R."/>
            <person name="Andolfatto P."/>
        </authorList>
    </citation>
    <scope>NUCLEOTIDE SEQUENCE [LARGE SCALE GENOMIC DNA]</scope>
    <source>
        <strain evidence="2">W501</strain>
    </source>
</reference>
<reference evidence="2" key="2">
    <citation type="submission" date="2014-06" db="EMBL/GenBank/DDBJ databases">
        <authorList>
            <person name="Hu T."/>
            <person name="Eisen M.B."/>
            <person name="Thornton K.R."/>
            <person name="Andolfatto P."/>
        </authorList>
    </citation>
    <scope>NUCLEOTIDE SEQUENCE</scope>
    <source>
        <strain evidence="2">W501</strain>
    </source>
</reference>
<proteinExistence type="predicted"/>
<reference evidence="2" key="3">
    <citation type="submission" date="2015-04" db="EMBL/GenBank/DDBJ databases">
        <authorList>
            <consortium name="FlyBase"/>
        </authorList>
    </citation>
    <scope>NUCLEOTIDE SEQUENCE</scope>
    <source>
        <strain evidence="2">W501</strain>
    </source>
</reference>
<gene>
    <name evidence="2" type="primary">Dsim\GD28201</name>
    <name evidence="2" type="ORF">Dsimw501_GD28201</name>
</gene>
<keyword evidence="1" id="KW-0732">Signal</keyword>
<feature type="chain" id="PRO_5005324271" description="Seminal fluid protein" evidence="1">
    <location>
        <begin position="30"/>
        <end position="65"/>
    </location>
</feature>
<dbReference type="AlphaFoldDB" id="A0A0J9UKA7"/>
<organism evidence="2">
    <name type="scientific">Drosophila simulans</name>
    <name type="common">Fruit fly</name>
    <dbReference type="NCBI Taxonomy" id="7240"/>
    <lineage>
        <taxon>Eukaryota</taxon>
        <taxon>Metazoa</taxon>
        <taxon>Ecdysozoa</taxon>
        <taxon>Arthropoda</taxon>
        <taxon>Hexapoda</taxon>
        <taxon>Insecta</taxon>
        <taxon>Pterygota</taxon>
        <taxon>Neoptera</taxon>
        <taxon>Endopterygota</taxon>
        <taxon>Diptera</taxon>
        <taxon>Brachycera</taxon>
        <taxon>Muscomorpha</taxon>
        <taxon>Ephydroidea</taxon>
        <taxon>Drosophilidae</taxon>
        <taxon>Drosophila</taxon>
        <taxon>Sophophora</taxon>
    </lineage>
</organism>
<evidence type="ECO:0000313" key="2">
    <source>
        <dbReference type="EMBL" id="KMY99370.1"/>
    </source>
</evidence>
<dbReference type="Bgee" id="FBgn0269491">
    <property type="expression patterns" value="Expressed in male reproductive system and 2 other cell types or tissues"/>
</dbReference>
<dbReference type="Proteomes" id="UP000035880">
    <property type="component" value="Chromosome 3L"/>
</dbReference>
<name>A0A0J9UKA7_DROSI</name>
<dbReference type="OrthoDB" id="7865501at2759"/>
<dbReference type="KEGG" id="dsi:Dsimw501_GD28201"/>
<accession>A0A0J9UKA7</accession>
<sequence>MGIDSVMGTIMKLLHILLVVLFLIGMLEAKRKKREFEIWIRPEKHNPPGTRYCEPWNQNCQRNKK</sequence>
<feature type="signal peptide" evidence="1">
    <location>
        <begin position="1"/>
        <end position="29"/>
    </location>
</feature>
<dbReference type="EMBL" id="CM002912">
    <property type="protein sequence ID" value="KMY99370.1"/>
    <property type="molecule type" value="Genomic_DNA"/>
</dbReference>
<evidence type="ECO:0000256" key="1">
    <source>
        <dbReference type="SAM" id="SignalP"/>
    </source>
</evidence>
<evidence type="ECO:0008006" key="3">
    <source>
        <dbReference type="Google" id="ProtNLM"/>
    </source>
</evidence>
<protein>
    <recommendedName>
        <fullName evidence="3">Seminal fluid protein</fullName>
    </recommendedName>
</protein>